<comment type="subcellular location">
    <subcellularLocation>
        <location evidence="1">Secreted</location>
    </subcellularLocation>
</comment>
<evidence type="ECO:0000313" key="7">
    <source>
        <dbReference type="Proteomes" id="UP000266693"/>
    </source>
</evidence>
<evidence type="ECO:0000256" key="3">
    <source>
        <dbReference type="ARBA" id="ARBA00022525"/>
    </source>
</evidence>
<dbReference type="NCBIfam" id="TIGR01646">
    <property type="entry name" value="vgr_GE"/>
    <property type="match status" value="1"/>
</dbReference>
<protein>
    <submittedName>
        <fullName evidence="6">Type VI secretion system tip protein VgrG</fullName>
    </submittedName>
</protein>
<evidence type="ECO:0000259" key="5">
    <source>
        <dbReference type="Pfam" id="PF22178"/>
    </source>
</evidence>
<evidence type="ECO:0000256" key="1">
    <source>
        <dbReference type="ARBA" id="ARBA00004613"/>
    </source>
</evidence>
<keyword evidence="3" id="KW-0964">Secreted</keyword>
<feature type="domain" description="Gp5/Type VI secretion system Vgr protein OB-fold" evidence="4">
    <location>
        <begin position="402"/>
        <end position="467"/>
    </location>
</feature>
<dbReference type="Gene3D" id="2.40.50.230">
    <property type="entry name" value="Gp5 N-terminal domain"/>
    <property type="match status" value="1"/>
</dbReference>
<keyword evidence="7" id="KW-1185">Reference proteome</keyword>
<comment type="similarity">
    <text evidence="2">Belongs to the VgrG protein family.</text>
</comment>
<dbReference type="OrthoDB" id="9762420at2"/>
<reference evidence="6 7" key="1">
    <citation type="submission" date="2018-08" db="EMBL/GenBank/DDBJ databases">
        <title>The multiple taxonomic identification of Sphingomonas gilva.</title>
        <authorList>
            <person name="Zhu D."/>
            <person name="Zheng S."/>
        </authorList>
    </citation>
    <scope>NUCLEOTIDE SEQUENCE [LARGE SCALE GENOMIC DNA]</scope>
    <source>
        <strain evidence="6 7">ZDH117</strain>
    </source>
</reference>
<gene>
    <name evidence="6" type="primary">tssI</name>
    <name evidence="6" type="ORF">D1610_12850</name>
</gene>
<dbReference type="InterPro" id="IPR006533">
    <property type="entry name" value="T6SS_Vgr_RhsGE"/>
</dbReference>
<dbReference type="Proteomes" id="UP000266693">
    <property type="component" value="Unassembled WGS sequence"/>
</dbReference>
<dbReference type="SUPFAM" id="SSF69279">
    <property type="entry name" value="Phage tail proteins"/>
    <property type="match status" value="2"/>
</dbReference>
<dbReference type="InterPro" id="IPR050708">
    <property type="entry name" value="T6SS_VgrG/RHS"/>
</dbReference>
<comment type="caution">
    <text evidence="6">The sequence shown here is derived from an EMBL/GenBank/DDBJ whole genome shotgun (WGS) entry which is preliminary data.</text>
</comment>
<dbReference type="PANTHER" id="PTHR32305">
    <property type="match status" value="1"/>
</dbReference>
<dbReference type="PANTHER" id="PTHR32305:SF15">
    <property type="entry name" value="PROTEIN RHSA-RELATED"/>
    <property type="match status" value="1"/>
</dbReference>
<dbReference type="GO" id="GO:0005576">
    <property type="term" value="C:extracellular region"/>
    <property type="evidence" value="ECO:0007669"/>
    <property type="project" value="UniProtKB-SubCell"/>
</dbReference>
<dbReference type="SUPFAM" id="SSF69349">
    <property type="entry name" value="Phage fibre proteins"/>
    <property type="match status" value="1"/>
</dbReference>
<dbReference type="NCBIfam" id="TIGR03361">
    <property type="entry name" value="VI_Rhs_Vgr"/>
    <property type="match status" value="1"/>
</dbReference>
<dbReference type="InterPro" id="IPR006531">
    <property type="entry name" value="Gp5/Vgr_OB"/>
</dbReference>
<proteinExistence type="inferred from homology"/>
<dbReference type="Pfam" id="PF22178">
    <property type="entry name" value="Gp5_trimer_C"/>
    <property type="match status" value="1"/>
</dbReference>
<sequence>MAPGLGVTTDRQTTMVVDLGDEQVVLERVVIREALSEPFEISVDILSEHGELDLRPHLGKVIKVKVEQGGEIVRRVHGYIIEGMFVGEAKAGWRYRLTVRPWTYFMDANLEYRIFQEKNAKQILEDIFRLAGQPDVDFSKLTSKRIKRTYCVQYGESDFDFASRIMEEEGIYYYFVHEDNRHQMVLCEGPGSHAKGAPDMLTYNAYSQSMVGALADNETATPFVTLWMERLRTAARGKVTMRDWDFRRPQKPINRAAERSGNPCDKAEVYMGASRVVLGEPMESETLADANTLSALYASRVDQATYTGMSQSLGLTAGFKVKIDHENDRFDDDYLITSTQHTIVSETYRSGDSMDAAHGLDVAFEAIPAATPFRPQQRTPRPVVRGLESAIVTGPPGEVIYTDEYGRVKVQFHWDRLGKKDDKTSCWIRVSQTGGLGNLILPRVGHEVLIDFLGGDPDRPIVVGRVFNAEHMPLYKLPDHRTIATWRSKTVGQPAAIGEAKAVGDDHPGIRDKPAVESNELRFEDKAGQEEVYLHANRLLNVRVRMDETHKVGQDQTIFVGRNRTEKVEKDEKVEILGKRDYTLTGNETEIISEGNRTTTIKKGNRTATLEMGNDALNVKMGNITVKAAMGKIEMEAMQSIELKVGQNSIKIDQMGVTIKGMMVKSEAQTMNEVKGAMTTTQGSAMMTVKGAITMIN</sequence>
<dbReference type="InterPro" id="IPR017847">
    <property type="entry name" value="T6SS_RhsGE_Vgr_subset"/>
</dbReference>
<dbReference type="Pfam" id="PF04717">
    <property type="entry name" value="Phage_base_V"/>
    <property type="match status" value="1"/>
</dbReference>
<dbReference type="Pfam" id="PF05954">
    <property type="entry name" value="Phage_GPD"/>
    <property type="match status" value="1"/>
</dbReference>
<evidence type="ECO:0000256" key="2">
    <source>
        <dbReference type="ARBA" id="ARBA00005558"/>
    </source>
</evidence>
<dbReference type="InterPro" id="IPR054030">
    <property type="entry name" value="Gp5_Vgr_C"/>
</dbReference>
<organism evidence="6 7">
    <name type="scientific">Sphingomonas gilva</name>
    <dbReference type="NCBI Taxonomy" id="2305907"/>
    <lineage>
        <taxon>Bacteria</taxon>
        <taxon>Pseudomonadati</taxon>
        <taxon>Pseudomonadota</taxon>
        <taxon>Alphaproteobacteria</taxon>
        <taxon>Sphingomonadales</taxon>
        <taxon>Sphingomonadaceae</taxon>
        <taxon>Sphingomonas</taxon>
    </lineage>
</organism>
<dbReference type="Gene3D" id="3.55.50.10">
    <property type="entry name" value="Baseplate protein-like domains"/>
    <property type="match status" value="1"/>
</dbReference>
<feature type="domain" description="Gp5/Type VI secretion system Vgr C-terminal trimerisation" evidence="5">
    <location>
        <begin position="517"/>
        <end position="609"/>
    </location>
</feature>
<dbReference type="Gene3D" id="4.10.220.110">
    <property type="match status" value="1"/>
</dbReference>
<dbReference type="AlphaFoldDB" id="A0A396RL63"/>
<dbReference type="EMBL" id="QWLV01000006">
    <property type="protein sequence ID" value="RHW17010.1"/>
    <property type="molecule type" value="Genomic_DNA"/>
</dbReference>
<accession>A0A396RL63</accession>
<dbReference type="InterPro" id="IPR037026">
    <property type="entry name" value="Vgr_OB-fold_dom_sf"/>
</dbReference>
<evidence type="ECO:0000313" key="6">
    <source>
        <dbReference type="EMBL" id="RHW17010.1"/>
    </source>
</evidence>
<dbReference type="SUPFAM" id="SSF69255">
    <property type="entry name" value="gp5 N-terminal domain-like"/>
    <property type="match status" value="1"/>
</dbReference>
<dbReference type="Gene3D" id="2.30.110.50">
    <property type="match status" value="1"/>
</dbReference>
<evidence type="ECO:0000259" key="4">
    <source>
        <dbReference type="Pfam" id="PF04717"/>
    </source>
</evidence>
<name>A0A396RL63_9SPHN</name>
<dbReference type="RefSeq" id="WP_118864591.1">
    <property type="nucleotide sequence ID" value="NZ_QWLV01000006.1"/>
</dbReference>